<reference evidence="1" key="1">
    <citation type="journal article" date="2015" name="Nature">
        <title>Complex archaea that bridge the gap between prokaryotes and eukaryotes.</title>
        <authorList>
            <person name="Spang A."/>
            <person name="Saw J.H."/>
            <person name="Jorgensen S.L."/>
            <person name="Zaremba-Niedzwiedzka K."/>
            <person name="Martijn J."/>
            <person name="Lind A.E."/>
            <person name="van Eijk R."/>
            <person name="Schleper C."/>
            <person name="Guy L."/>
            <person name="Ettema T.J."/>
        </authorList>
    </citation>
    <scope>NUCLEOTIDE SEQUENCE</scope>
</reference>
<protein>
    <submittedName>
        <fullName evidence="1">Uncharacterized protein</fullName>
    </submittedName>
</protein>
<name>A0A0F9MWA9_9ZZZZ</name>
<evidence type="ECO:0000313" key="1">
    <source>
        <dbReference type="EMBL" id="KKN11590.1"/>
    </source>
</evidence>
<dbReference type="SUPFAM" id="SSF56563">
    <property type="entry name" value="Major capsid protein gp5"/>
    <property type="match status" value="1"/>
</dbReference>
<organism evidence="1">
    <name type="scientific">marine sediment metagenome</name>
    <dbReference type="NCBI Taxonomy" id="412755"/>
    <lineage>
        <taxon>unclassified sequences</taxon>
        <taxon>metagenomes</taxon>
        <taxon>ecological metagenomes</taxon>
    </lineage>
</organism>
<dbReference type="EMBL" id="LAZR01004120">
    <property type="protein sequence ID" value="KKN11590.1"/>
    <property type="molecule type" value="Genomic_DNA"/>
</dbReference>
<dbReference type="AlphaFoldDB" id="A0A0F9MWA9"/>
<comment type="caution">
    <text evidence="1">The sequence shown here is derived from an EMBL/GenBank/DDBJ whole genome shotgun (WGS) entry which is preliminary data.</text>
</comment>
<accession>A0A0F9MWA9</accession>
<proteinExistence type="predicted"/>
<gene>
    <name evidence="1" type="ORF">LCGC14_1025100</name>
</gene>
<sequence>MNRRSFVKRALAFLAIPIVAKEASVFPQTASVADIKKMAHPPSFPCSTQLLPDAEFDLEAVIRGDFAESFDRAVAKISVHGDGGFLVPSHIADAIEGKIFGNDVIRTRKVS</sequence>